<reference evidence="1" key="1">
    <citation type="journal article" date="2020" name="mSystems">
        <title>Genome- and Community-Level Interaction Insights into Carbon Utilization and Element Cycling Functions of Hydrothermarchaeota in Hydrothermal Sediment.</title>
        <authorList>
            <person name="Zhou Z."/>
            <person name="Liu Y."/>
            <person name="Xu W."/>
            <person name="Pan J."/>
            <person name="Luo Z.H."/>
            <person name="Li M."/>
        </authorList>
    </citation>
    <scope>NUCLEOTIDE SEQUENCE [LARGE SCALE GENOMIC DNA]</scope>
    <source>
        <strain evidence="1">SpSt-26</strain>
    </source>
</reference>
<comment type="caution">
    <text evidence="1">The sequence shown here is derived from an EMBL/GenBank/DDBJ whole genome shotgun (WGS) entry which is preliminary data.</text>
</comment>
<organism evidence="1">
    <name type="scientific">Archaeoglobus fulgidus</name>
    <dbReference type="NCBI Taxonomy" id="2234"/>
    <lineage>
        <taxon>Archaea</taxon>
        <taxon>Methanobacteriati</taxon>
        <taxon>Methanobacteriota</taxon>
        <taxon>Archaeoglobi</taxon>
        <taxon>Archaeoglobales</taxon>
        <taxon>Archaeoglobaceae</taxon>
        <taxon>Archaeoglobus</taxon>
    </lineage>
</organism>
<proteinExistence type="predicted"/>
<sequence length="83" mass="9345">MSLELEELLIEEKTLGERIVEEIAGKTGKSIQEVFSIISERQEKMENLLSFEVVALIVAKEIGLNISEHLEAVKKKIFDENSG</sequence>
<dbReference type="Pfam" id="PF09999">
    <property type="entry name" value="DUF2240"/>
    <property type="match status" value="1"/>
</dbReference>
<accession>A0A7J2TIE3</accession>
<name>A0A7J2TIE3_ARCFL</name>
<dbReference type="AlphaFoldDB" id="A0A7J2TIE3"/>
<gene>
    <name evidence="1" type="ORF">ENP88_04435</name>
</gene>
<dbReference type="EMBL" id="DSLA01000070">
    <property type="protein sequence ID" value="HEH35390.1"/>
    <property type="molecule type" value="Genomic_DNA"/>
</dbReference>
<dbReference type="InterPro" id="IPR018716">
    <property type="entry name" value="DUF2240"/>
</dbReference>
<evidence type="ECO:0000313" key="1">
    <source>
        <dbReference type="EMBL" id="HEH35390.1"/>
    </source>
</evidence>
<protein>
    <submittedName>
        <fullName evidence="1">DUF2240 family protein</fullName>
    </submittedName>
</protein>